<organism evidence="2 3">
    <name type="scientific">Racocetra fulgida</name>
    <dbReference type="NCBI Taxonomy" id="60492"/>
    <lineage>
        <taxon>Eukaryota</taxon>
        <taxon>Fungi</taxon>
        <taxon>Fungi incertae sedis</taxon>
        <taxon>Mucoromycota</taxon>
        <taxon>Glomeromycotina</taxon>
        <taxon>Glomeromycetes</taxon>
        <taxon>Diversisporales</taxon>
        <taxon>Gigasporaceae</taxon>
        <taxon>Racocetra</taxon>
    </lineage>
</organism>
<evidence type="ECO:0000313" key="3">
    <source>
        <dbReference type="Proteomes" id="UP000789396"/>
    </source>
</evidence>
<reference evidence="2" key="1">
    <citation type="submission" date="2021-06" db="EMBL/GenBank/DDBJ databases">
        <authorList>
            <person name="Kallberg Y."/>
            <person name="Tangrot J."/>
            <person name="Rosling A."/>
        </authorList>
    </citation>
    <scope>NUCLEOTIDE SEQUENCE</scope>
    <source>
        <strain evidence="2">IN212</strain>
    </source>
</reference>
<dbReference type="AlphaFoldDB" id="A0A9N9A495"/>
<gene>
    <name evidence="2" type="ORF">RFULGI_LOCUS3133</name>
</gene>
<evidence type="ECO:0000256" key="1">
    <source>
        <dbReference type="SAM" id="MobiDB-lite"/>
    </source>
</evidence>
<feature type="region of interest" description="Disordered" evidence="1">
    <location>
        <begin position="1"/>
        <end position="22"/>
    </location>
</feature>
<dbReference type="EMBL" id="CAJVPZ010002605">
    <property type="protein sequence ID" value="CAG8516241.1"/>
    <property type="molecule type" value="Genomic_DNA"/>
</dbReference>
<comment type="caution">
    <text evidence="2">The sequence shown here is derived from an EMBL/GenBank/DDBJ whole genome shotgun (WGS) entry which is preliminary data.</text>
</comment>
<protein>
    <submittedName>
        <fullName evidence="2">1512_t:CDS:1</fullName>
    </submittedName>
</protein>
<accession>A0A9N9A495</accession>
<evidence type="ECO:0000313" key="2">
    <source>
        <dbReference type="EMBL" id="CAG8516241.1"/>
    </source>
</evidence>
<keyword evidence="3" id="KW-1185">Reference proteome</keyword>
<proteinExistence type="predicted"/>
<name>A0A9N9A495_9GLOM</name>
<dbReference type="Proteomes" id="UP000789396">
    <property type="component" value="Unassembled WGS sequence"/>
</dbReference>
<sequence length="50" mass="5094">MPTATNALTKTTEPITPPTIAPVLDGDVDDVGMGGEVPVVPFPFGLFGPL</sequence>